<comment type="caution">
    <text evidence="2">The sequence shown here is derived from an EMBL/GenBank/DDBJ whole genome shotgun (WGS) entry which is preliminary data.</text>
</comment>
<dbReference type="Proteomes" id="UP000294257">
    <property type="component" value="Unassembled WGS sequence"/>
</dbReference>
<name>A0A4Q7KS53_9PSEU</name>
<dbReference type="AlphaFoldDB" id="A0A4Q7KS53"/>
<evidence type="ECO:0000313" key="3">
    <source>
        <dbReference type="Proteomes" id="UP000294257"/>
    </source>
</evidence>
<sequence>MVEVVGFVALVFGLAALAVAVFLVRRIRAEGHRLPHDGGAPVTHLPESLRNGDRQFLTVELLDPAKLARRYTVLARPLSALTPTLLRELVYSEAVKQVRRLLDEHDIDADIQVHRTTQPARQGSTDN</sequence>
<proteinExistence type="predicted"/>
<organism evidence="2 3">
    <name type="scientific">Herbihabitans rhizosphaerae</name>
    <dbReference type="NCBI Taxonomy" id="1872711"/>
    <lineage>
        <taxon>Bacteria</taxon>
        <taxon>Bacillati</taxon>
        <taxon>Actinomycetota</taxon>
        <taxon>Actinomycetes</taxon>
        <taxon>Pseudonocardiales</taxon>
        <taxon>Pseudonocardiaceae</taxon>
        <taxon>Herbihabitans</taxon>
    </lineage>
</organism>
<reference evidence="2 3" key="1">
    <citation type="submission" date="2019-02" db="EMBL/GenBank/DDBJ databases">
        <title>Genomic Encyclopedia of Type Strains, Phase IV (KMG-IV): sequencing the most valuable type-strain genomes for metagenomic binning, comparative biology and taxonomic classification.</title>
        <authorList>
            <person name="Goeker M."/>
        </authorList>
    </citation>
    <scope>NUCLEOTIDE SEQUENCE [LARGE SCALE GENOMIC DNA]</scope>
    <source>
        <strain evidence="2 3">DSM 101727</strain>
    </source>
</reference>
<keyword evidence="3" id="KW-1185">Reference proteome</keyword>
<feature type="transmembrane region" description="Helical" evidence="1">
    <location>
        <begin position="6"/>
        <end position="24"/>
    </location>
</feature>
<keyword evidence="1" id="KW-0812">Transmembrane</keyword>
<protein>
    <submittedName>
        <fullName evidence="2">Uncharacterized protein</fullName>
    </submittedName>
</protein>
<keyword evidence="1" id="KW-1133">Transmembrane helix</keyword>
<evidence type="ECO:0000313" key="2">
    <source>
        <dbReference type="EMBL" id="RZS39337.1"/>
    </source>
</evidence>
<dbReference type="EMBL" id="SGWQ01000004">
    <property type="protein sequence ID" value="RZS39337.1"/>
    <property type="molecule type" value="Genomic_DNA"/>
</dbReference>
<evidence type="ECO:0000256" key="1">
    <source>
        <dbReference type="SAM" id="Phobius"/>
    </source>
</evidence>
<accession>A0A4Q7KS53</accession>
<gene>
    <name evidence="2" type="ORF">EV193_104554</name>
</gene>
<keyword evidence="1" id="KW-0472">Membrane</keyword>